<reference evidence="2 3" key="1">
    <citation type="submission" date="2014-09" db="EMBL/GenBank/DDBJ databases">
        <authorList>
            <person name="Ellenberger Sabrina"/>
        </authorList>
    </citation>
    <scope>NUCLEOTIDE SEQUENCE [LARGE SCALE GENOMIC DNA]</scope>
    <source>
        <strain evidence="2 3">CBS 412.66</strain>
    </source>
</reference>
<gene>
    <name evidence="2" type="primary">PARPA_02030.1 scaffold 2311</name>
</gene>
<sequence>MERELRGRIERCILDKGDMEELKKACLVEKQLRRGLVTEAEVNADLPTTEIEKFLKRYNHKNDTKSIDHWIKFVEENFETLETTSRRDIKGKGRATDDQGANDPNVKVQGKPKSPNEEIRCCTAQMKKIINDRILKDISKHIQDTLDSTLVEASDYITDYSVRLLSLILLLKENTFKIEDKSISLKPTKGFAIADILPGNYRTETTVANVPPPLKRSCLESDTFNKHYKNMFSADHLQVIQAIYFGPIGSRTRDPIYTSFTNIIPRETSTLPKLDAYVMKIALATYATNFQNMWKNSNKIRKLSNNLITVLLKIHLAPTREARYKEYIEKKEV</sequence>
<keyword evidence="3" id="KW-1185">Reference proteome</keyword>
<dbReference type="OrthoDB" id="2285904at2759"/>
<proteinExistence type="predicted"/>
<evidence type="ECO:0000313" key="3">
    <source>
        <dbReference type="Proteomes" id="UP000054107"/>
    </source>
</evidence>
<protein>
    <submittedName>
        <fullName evidence="2">Uncharacterized protein</fullName>
    </submittedName>
</protein>
<dbReference type="AlphaFoldDB" id="A0A0B7MZJ6"/>
<evidence type="ECO:0000313" key="2">
    <source>
        <dbReference type="EMBL" id="CEP08685.1"/>
    </source>
</evidence>
<dbReference type="Proteomes" id="UP000054107">
    <property type="component" value="Unassembled WGS sequence"/>
</dbReference>
<dbReference type="EMBL" id="LN719927">
    <property type="protein sequence ID" value="CEP08685.1"/>
    <property type="molecule type" value="Genomic_DNA"/>
</dbReference>
<evidence type="ECO:0000256" key="1">
    <source>
        <dbReference type="SAM" id="MobiDB-lite"/>
    </source>
</evidence>
<feature type="compositionally biased region" description="Basic and acidic residues" evidence="1">
    <location>
        <begin position="85"/>
        <end position="97"/>
    </location>
</feature>
<accession>A0A0B7MZJ6</accession>
<name>A0A0B7MZJ6_9FUNG</name>
<organism evidence="2 3">
    <name type="scientific">Parasitella parasitica</name>
    <dbReference type="NCBI Taxonomy" id="35722"/>
    <lineage>
        <taxon>Eukaryota</taxon>
        <taxon>Fungi</taxon>
        <taxon>Fungi incertae sedis</taxon>
        <taxon>Mucoromycota</taxon>
        <taxon>Mucoromycotina</taxon>
        <taxon>Mucoromycetes</taxon>
        <taxon>Mucorales</taxon>
        <taxon>Mucorineae</taxon>
        <taxon>Mucoraceae</taxon>
        <taxon>Parasitella</taxon>
    </lineage>
</organism>
<feature type="region of interest" description="Disordered" evidence="1">
    <location>
        <begin position="85"/>
        <end position="116"/>
    </location>
</feature>